<sequence>MCVNYIPPSLRTLVDFFHVDPPEGDWKAEAYKDYAAPFIIADGNGGRRALMGSYGMVPRRKIPEGVKPFDTMNARLETIGEKRSYKGAWHRGLFCLVPCMGFFEPCYETGKAMRWQIGMADGAPFAVAGLWRPWKEPDGGVSYSFTQITVNADQHPLLSRMHKPGDEKRSLIILPEALYDDWLNCKDPELARNVYGRLYPAELMRGWPDPKHPGAEVGQTSLF</sequence>
<dbReference type="RefSeq" id="WP_085275841.1">
    <property type="nucleotide sequence ID" value="NZ_FXAG01000006.1"/>
</dbReference>
<keyword evidence="2 8" id="KW-0645">Protease</keyword>
<keyword evidence="10" id="KW-1185">Reference proteome</keyword>
<evidence type="ECO:0000256" key="4">
    <source>
        <dbReference type="ARBA" id="ARBA00022801"/>
    </source>
</evidence>
<evidence type="ECO:0000256" key="2">
    <source>
        <dbReference type="ARBA" id="ARBA00022670"/>
    </source>
</evidence>
<dbReference type="InterPro" id="IPR003738">
    <property type="entry name" value="SRAP"/>
</dbReference>
<evidence type="ECO:0000256" key="7">
    <source>
        <dbReference type="ARBA" id="ARBA00023239"/>
    </source>
</evidence>
<dbReference type="GO" id="GO:0016829">
    <property type="term" value="F:lyase activity"/>
    <property type="evidence" value="ECO:0007669"/>
    <property type="project" value="UniProtKB-KW"/>
</dbReference>
<dbReference type="Gene3D" id="3.90.1680.10">
    <property type="entry name" value="SOS response associated peptidase-like"/>
    <property type="match status" value="1"/>
</dbReference>
<keyword evidence="4 8" id="KW-0378">Hydrolase</keyword>
<dbReference type="STRING" id="1123014.SAMN02745746_01539"/>
<dbReference type="SUPFAM" id="SSF143081">
    <property type="entry name" value="BB1717-like"/>
    <property type="match status" value="1"/>
</dbReference>
<accession>A0A1Y6BKJ8</accession>
<comment type="similarity">
    <text evidence="1 8">Belongs to the SOS response-associated peptidase family.</text>
</comment>
<keyword evidence="5" id="KW-0190">Covalent protein-DNA linkage</keyword>
<proteinExistence type="inferred from homology"/>
<evidence type="ECO:0000256" key="1">
    <source>
        <dbReference type="ARBA" id="ARBA00008136"/>
    </source>
</evidence>
<keyword evidence="6" id="KW-0238">DNA-binding</keyword>
<keyword evidence="3" id="KW-0227">DNA damage</keyword>
<evidence type="ECO:0000256" key="3">
    <source>
        <dbReference type="ARBA" id="ARBA00022763"/>
    </source>
</evidence>
<dbReference type="InterPro" id="IPR036590">
    <property type="entry name" value="SRAP-like"/>
</dbReference>
<dbReference type="GO" id="GO:0003697">
    <property type="term" value="F:single-stranded DNA binding"/>
    <property type="evidence" value="ECO:0007669"/>
    <property type="project" value="InterPro"/>
</dbReference>
<dbReference type="PANTHER" id="PTHR13604:SF0">
    <property type="entry name" value="ABASIC SITE PROCESSING PROTEIN HMCES"/>
    <property type="match status" value="1"/>
</dbReference>
<reference evidence="10" key="1">
    <citation type="submission" date="2017-04" db="EMBL/GenBank/DDBJ databases">
        <authorList>
            <person name="Varghese N."/>
            <person name="Submissions S."/>
        </authorList>
    </citation>
    <scope>NUCLEOTIDE SEQUENCE [LARGE SCALE GENOMIC DNA]</scope>
    <source>
        <strain evidence="10">DSM 22618</strain>
    </source>
</reference>
<evidence type="ECO:0000256" key="8">
    <source>
        <dbReference type="RuleBase" id="RU364100"/>
    </source>
</evidence>
<dbReference type="AlphaFoldDB" id="A0A1Y6BKJ8"/>
<evidence type="ECO:0000256" key="6">
    <source>
        <dbReference type="ARBA" id="ARBA00023125"/>
    </source>
</evidence>
<name>A0A1Y6BKJ8_9NEIS</name>
<dbReference type="GO" id="GO:0008233">
    <property type="term" value="F:peptidase activity"/>
    <property type="evidence" value="ECO:0007669"/>
    <property type="project" value="UniProtKB-KW"/>
</dbReference>
<dbReference type="GO" id="GO:0006508">
    <property type="term" value="P:proteolysis"/>
    <property type="evidence" value="ECO:0007669"/>
    <property type="project" value="UniProtKB-KW"/>
</dbReference>
<dbReference type="Proteomes" id="UP000192920">
    <property type="component" value="Unassembled WGS sequence"/>
</dbReference>
<keyword evidence="7" id="KW-0456">Lyase</keyword>
<evidence type="ECO:0000313" key="10">
    <source>
        <dbReference type="Proteomes" id="UP000192920"/>
    </source>
</evidence>
<dbReference type="Pfam" id="PF02586">
    <property type="entry name" value="SRAP"/>
    <property type="match status" value="1"/>
</dbReference>
<organism evidence="9 10">
    <name type="scientific">Pseudogulbenkiania subflava DSM 22618</name>
    <dbReference type="NCBI Taxonomy" id="1123014"/>
    <lineage>
        <taxon>Bacteria</taxon>
        <taxon>Pseudomonadati</taxon>
        <taxon>Pseudomonadota</taxon>
        <taxon>Betaproteobacteria</taxon>
        <taxon>Neisseriales</taxon>
        <taxon>Chromobacteriaceae</taxon>
        <taxon>Pseudogulbenkiania</taxon>
    </lineage>
</organism>
<dbReference type="GO" id="GO:0106300">
    <property type="term" value="P:protein-DNA covalent cross-linking repair"/>
    <property type="evidence" value="ECO:0007669"/>
    <property type="project" value="InterPro"/>
</dbReference>
<dbReference type="PANTHER" id="PTHR13604">
    <property type="entry name" value="DC12-RELATED"/>
    <property type="match status" value="1"/>
</dbReference>
<dbReference type="EMBL" id="FXAG01000006">
    <property type="protein sequence ID" value="SMF14113.1"/>
    <property type="molecule type" value="Genomic_DNA"/>
</dbReference>
<evidence type="ECO:0000313" key="9">
    <source>
        <dbReference type="EMBL" id="SMF14113.1"/>
    </source>
</evidence>
<protein>
    <recommendedName>
        <fullName evidence="8">Abasic site processing protein</fullName>
        <ecNumber evidence="8">3.4.-.-</ecNumber>
    </recommendedName>
</protein>
<gene>
    <name evidence="9" type="ORF">SAMN02745746_01539</name>
</gene>
<evidence type="ECO:0000256" key="5">
    <source>
        <dbReference type="ARBA" id="ARBA00023124"/>
    </source>
</evidence>
<dbReference type="EC" id="3.4.-.-" evidence="8"/>